<protein>
    <submittedName>
        <fullName evidence="1">Type II toxin-antitoxin system mRNA interferase toxin, RelE/StbE family</fullName>
    </submittedName>
</protein>
<accession>A0ACC9D0K3</accession>
<evidence type="ECO:0000313" key="1">
    <source>
        <dbReference type="EMBL" id="PDX61705.1"/>
    </source>
</evidence>
<organism evidence="1 2">
    <name type="scientific">Faecalibacterium langellae</name>
    <dbReference type="NCBI Taxonomy" id="3435293"/>
    <lineage>
        <taxon>Bacteria</taxon>
        <taxon>Bacillati</taxon>
        <taxon>Bacillota</taxon>
        <taxon>Clostridia</taxon>
        <taxon>Eubacteriales</taxon>
        <taxon>Oscillospiraceae</taxon>
        <taxon>Faecalibacterium</taxon>
    </lineage>
</organism>
<proteinExistence type="predicted"/>
<keyword evidence="2" id="KW-1185">Reference proteome</keyword>
<name>A0ACC9D0K3_9FIRM</name>
<dbReference type="EMBL" id="NMTR01000012">
    <property type="protein sequence ID" value="PDX61705.1"/>
    <property type="molecule type" value="Genomic_DNA"/>
</dbReference>
<evidence type="ECO:0000313" key="2">
    <source>
        <dbReference type="Proteomes" id="UP000220959"/>
    </source>
</evidence>
<gene>
    <name evidence="1" type="ORF">CGS49_04735</name>
</gene>
<sequence>MNKLQVSKAAQKDLQEIKAYLAVDLENPGVAVAAVSKITKKIRLLKDNPLMGPALTAVTDANSDERFLVCGNYLVFYSVTRENIFIDRVLYGRRDYLRVLFGEQADMVQAGEFQPEE</sequence>
<comment type="caution">
    <text evidence="1">The sequence shown here is derived from an EMBL/GenBank/DDBJ whole genome shotgun (WGS) entry which is preliminary data.</text>
</comment>
<dbReference type="Proteomes" id="UP000220959">
    <property type="component" value="Unassembled WGS sequence"/>
</dbReference>
<reference evidence="1 2" key="1">
    <citation type="journal article" date="2017" name="Front. Microbiol.">
        <title>New Insights into the Diversity of the Genus Faecalibacterium.</title>
        <authorList>
            <person name="Benevides L."/>
            <person name="Burman S."/>
            <person name="Martin R."/>
            <person name="Robert V."/>
            <person name="Thomas M."/>
            <person name="Miquel S."/>
            <person name="Chain F."/>
            <person name="Sokol H."/>
            <person name="Bermudez-Humaran L.G."/>
            <person name="Morrison M."/>
            <person name="Langella P."/>
            <person name="Azevedo V.A."/>
            <person name="Chatel J.M."/>
            <person name="Soares S."/>
        </authorList>
    </citation>
    <scope>NUCLEOTIDE SEQUENCE [LARGE SCALE GENOMIC DNA]</scope>
    <source>
        <strain evidence="2">CNCM I-4541</strain>
    </source>
</reference>